<gene>
    <name evidence="2" type="ordered locus">SVEN_6672</name>
</gene>
<dbReference type="PATRIC" id="fig|953739.5.peg.1890"/>
<proteinExistence type="predicted"/>
<feature type="region of interest" description="Disordered" evidence="1">
    <location>
        <begin position="1"/>
        <end position="53"/>
    </location>
</feature>
<dbReference type="EMBL" id="FR845719">
    <property type="protein sequence ID" value="CCA59958.1"/>
    <property type="molecule type" value="Genomic_DNA"/>
</dbReference>
<protein>
    <submittedName>
        <fullName evidence="2">Uncharacterized protein</fullName>
    </submittedName>
</protein>
<accession>F2RHL4</accession>
<evidence type="ECO:0000256" key="1">
    <source>
        <dbReference type="SAM" id="MobiDB-lite"/>
    </source>
</evidence>
<dbReference type="RefSeq" id="WP_015037853.1">
    <property type="nucleotide sequence ID" value="NC_018750.1"/>
</dbReference>
<keyword evidence="3" id="KW-1185">Reference proteome</keyword>
<evidence type="ECO:0000313" key="2">
    <source>
        <dbReference type="EMBL" id="CCA59958.1"/>
    </source>
</evidence>
<dbReference type="eggNOG" id="ENOG50342XC">
    <property type="taxonomic scope" value="Bacteria"/>
</dbReference>
<dbReference type="Proteomes" id="UP000006854">
    <property type="component" value="Chromosome"/>
</dbReference>
<dbReference type="HOGENOM" id="CLU_137418_0_0_11"/>
<name>F2RHL4_STRVP</name>
<sequence length="183" mass="18203">MTAGPGGARPGGGAGSGGGGSGGAGAGSGGGGTFEAATGDGPPVGAADAEQRSREVRAALDGLLQIRRLTLRQGGGDPRALPADWERRQPVRAVALALESGGLTPSSVDATGARTTAGYRVRAGDRPETAVVEWLGPPGSGAAREEAEALGACVPRLARLGWEALLYKGPRGHRYLEVEPMAG</sequence>
<dbReference type="KEGG" id="sve:SVEN_6672"/>
<evidence type="ECO:0000313" key="3">
    <source>
        <dbReference type="Proteomes" id="UP000006854"/>
    </source>
</evidence>
<dbReference type="STRING" id="953739.SVEN_6672"/>
<dbReference type="GeneID" id="51867195"/>
<dbReference type="AlphaFoldDB" id="F2RHL4"/>
<feature type="compositionally biased region" description="Gly residues" evidence="1">
    <location>
        <begin position="1"/>
        <end position="33"/>
    </location>
</feature>
<reference evidence="2 3" key="1">
    <citation type="journal article" date="2011" name="BMC Genomics">
        <title>Genome-wide analysis of the role of GlnR in Streptomyces venezuelae provides new insights into global nitrogen regulation in actinomycetes.</title>
        <authorList>
            <person name="Pullan S.T."/>
            <person name="Bibb M.J."/>
            <person name="Merrick M."/>
        </authorList>
    </citation>
    <scope>NUCLEOTIDE SEQUENCE [LARGE SCALE GENOMIC DNA]</scope>
    <source>
        <strain evidence="2">ATCC 10712</strain>
    </source>
</reference>
<organism evidence="2 3">
    <name type="scientific">Streptomyces venezuelae (strain ATCC 10712 / CBS 650.69 / DSM 40230 / JCM 4526 / NBRC 13096 / PD 04745)</name>
    <dbReference type="NCBI Taxonomy" id="953739"/>
    <lineage>
        <taxon>Bacteria</taxon>
        <taxon>Bacillati</taxon>
        <taxon>Actinomycetota</taxon>
        <taxon>Actinomycetes</taxon>
        <taxon>Kitasatosporales</taxon>
        <taxon>Streptomycetaceae</taxon>
        <taxon>Streptomyces</taxon>
    </lineage>
</organism>